<dbReference type="Pfam" id="PF20143">
    <property type="entry name" value="NAD_kinase_C"/>
    <property type="match status" value="1"/>
</dbReference>
<dbReference type="FunFam" id="2.60.200.30:FF:000009">
    <property type="entry name" value="Poly(P)/ATP NAD kinase"/>
    <property type="match status" value="1"/>
</dbReference>
<dbReference type="Proteomes" id="UP000502179">
    <property type="component" value="Chromosome"/>
</dbReference>
<feature type="binding site" evidence="8">
    <location>
        <position position="151"/>
    </location>
    <ligand>
        <name>NAD(+)</name>
        <dbReference type="ChEBI" id="CHEBI:57540"/>
    </ligand>
</feature>
<dbReference type="GO" id="GO:0051287">
    <property type="term" value="F:NAD binding"/>
    <property type="evidence" value="ECO:0007669"/>
    <property type="project" value="UniProtKB-ARBA"/>
</dbReference>
<dbReference type="InterPro" id="IPR017438">
    <property type="entry name" value="ATP-NAD_kinase_N"/>
</dbReference>
<keyword evidence="2 8" id="KW-0547">Nucleotide-binding</keyword>
<dbReference type="RefSeq" id="WP_166032533.1">
    <property type="nucleotide sequence ID" value="NZ_CP048877.1"/>
</dbReference>
<keyword evidence="4 8" id="KW-0067">ATP-binding</keyword>
<comment type="similarity">
    <text evidence="8">Belongs to the NAD kinase family.</text>
</comment>
<comment type="cofactor">
    <cofactor evidence="8">
        <name>a divalent metal cation</name>
        <dbReference type="ChEBI" id="CHEBI:60240"/>
    </cofactor>
</comment>
<dbReference type="InterPro" id="IPR016064">
    <property type="entry name" value="NAD/diacylglycerol_kinase_sf"/>
</dbReference>
<comment type="subcellular location">
    <subcellularLocation>
        <location evidence="8">Cytoplasm</location>
    </subcellularLocation>
</comment>
<proteinExistence type="inferred from homology"/>
<dbReference type="GO" id="GO:0005737">
    <property type="term" value="C:cytoplasm"/>
    <property type="evidence" value="ECO:0007669"/>
    <property type="project" value="UniProtKB-SubCell"/>
</dbReference>
<feature type="binding site" evidence="8">
    <location>
        <begin position="121"/>
        <end position="122"/>
    </location>
    <ligand>
        <name>NAD(+)</name>
        <dbReference type="ChEBI" id="CHEBI:57540"/>
    </ligand>
</feature>
<keyword evidence="3 8" id="KW-0418">Kinase</keyword>
<evidence type="ECO:0000313" key="10">
    <source>
        <dbReference type="Proteomes" id="UP000502179"/>
    </source>
</evidence>
<dbReference type="Gene3D" id="2.60.200.30">
    <property type="entry name" value="Probable inorganic polyphosphate/atp-NAD kinase, domain 2"/>
    <property type="match status" value="1"/>
</dbReference>
<comment type="caution">
    <text evidence="8">Lacks conserved residue(s) required for the propagation of feature annotation.</text>
</comment>
<evidence type="ECO:0000256" key="2">
    <source>
        <dbReference type="ARBA" id="ARBA00022741"/>
    </source>
</evidence>
<dbReference type="Gene3D" id="3.40.50.10330">
    <property type="entry name" value="Probable inorganic polyphosphate/atp-NAD kinase, domain 1"/>
    <property type="match status" value="1"/>
</dbReference>
<protein>
    <recommendedName>
        <fullName evidence="8">NAD kinase</fullName>
        <ecNumber evidence="8">2.7.1.23</ecNumber>
    </recommendedName>
    <alternativeName>
        <fullName evidence="8">ATP-dependent NAD kinase</fullName>
    </alternativeName>
</protein>
<dbReference type="EC" id="2.7.1.23" evidence="8"/>
<evidence type="ECO:0000256" key="6">
    <source>
        <dbReference type="ARBA" id="ARBA00023027"/>
    </source>
</evidence>
<feature type="binding site" evidence="8">
    <location>
        <begin position="51"/>
        <end position="52"/>
    </location>
    <ligand>
        <name>NAD(+)</name>
        <dbReference type="ChEBI" id="CHEBI:57540"/>
    </ligand>
</feature>
<keyword evidence="1 8" id="KW-0808">Transferase</keyword>
<dbReference type="GO" id="GO:0003951">
    <property type="term" value="F:NAD+ kinase activity"/>
    <property type="evidence" value="ECO:0007669"/>
    <property type="project" value="UniProtKB-UniRule"/>
</dbReference>
<feature type="binding site" evidence="8">
    <location>
        <position position="221"/>
    </location>
    <ligand>
        <name>NAD(+)</name>
        <dbReference type="ChEBI" id="CHEBI:57540"/>
    </ligand>
</feature>
<dbReference type="GO" id="GO:0019674">
    <property type="term" value="P:NAD+ metabolic process"/>
    <property type="evidence" value="ECO:0007669"/>
    <property type="project" value="InterPro"/>
</dbReference>
<sequence>MRRIAFVVKKGEKVPREVDRALNECLKARGIEILRDEPFKDVEAIVVLGGDGTLLRTAALAYRLDVPLLGINLGRLGFLTEISLDEVYTALDLLAQRRLDIEERMLLTVTANGHPSPPVLNEVAIVKGPLGRIIRLFTAADGSFITTYTGDGLIVSTPTGSTAYSLSAGGPIVHPALEAIVLTPICPFMLSSRPLILPAGAEIEVCLAAEAEDVVVILDGQSSFHLPPEGRLRIKKAERPLRLFTSPTKCYFDILRRKLKWGDPARPED</sequence>
<dbReference type="GO" id="GO:0046872">
    <property type="term" value="F:metal ion binding"/>
    <property type="evidence" value="ECO:0007669"/>
    <property type="project" value="UniProtKB-UniRule"/>
</dbReference>
<evidence type="ECO:0000256" key="4">
    <source>
        <dbReference type="ARBA" id="ARBA00022840"/>
    </source>
</evidence>
<feature type="binding site" evidence="8">
    <location>
        <begin position="162"/>
        <end position="167"/>
    </location>
    <ligand>
        <name>NAD(+)</name>
        <dbReference type="ChEBI" id="CHEBI:57540"/>
    </ligand>
</feature>
<feature type="binding site" evidence="8">
    <location>
        <position position="132"/>
    </location>
    <ligand>
        <name>NAD(+)</name>
        <dbReference type="ChEBI" id="CHEBI:57540"/>
    </ligand>
</feature>
<keyword evidence="8" id="KW-0963">Cytoplasm</keyword>
<dbReference type="GO" id="GO:0006741">
    <property type="term" value="P:NADP+ biosynthetic process"/>
    <property type="evidence" value="ECO:0007669"/>
    <property type="project" value="UniProtKB-UniRule"/>
</dbReference>
<dbReference type="InterPro" id="IPR002504">
    <property type="entry name" value="NADK"/>
</dbReference>
<keyword evidence="6 8" id="KW-0520">NAD</keyword>
<evidence type="ECO:0000256" key="3">
    <source>
        <dbReference type="ARBA" id="ARBA00022777"/>
    </source>
</evidence>
<accession>A0A6G7PX95</accession>
<evidence type="ECO:0000313" key="9">
    <source>
        <dbReference type="EMBL" id="QIJ72315.1"/>
    </source>
</evidence>
<evidence type="ECO:0000256" key="8">
    <source>
        <dbReference type="HAMAP-Rule" id="MF_00361"/>
    </source>
</evidence>
<feature type="active site" description="Proton acceptor" evidence="8">
    <location>
        <position position="51"/>
    </location>
</feature>
<dbReference type="GO" id="GO:0005524">
    <property type="term" value="F:ATP binding"/>
    <property type="evidence" value="ECO:0007669"/>
    <property type="project" value="UniProtKB-KW"/>
</dbReference>
<organism evidence="9 10">
    <name type="scientific">Thermosulfuriphilus ammonigenes</name>
    <dbReference type="NCBI Taxonomy" id="1936021"/>
    <lineage>
        <taxon>Bacteria</taxon>
        <taxon>Pseudomonadati</taxon>
        <taxon>Thermodesulfobacteriota</taxon>
        <taxon>Thermodesulfobacteria</taxon>
        <taxon>Thermodesulfobacteriales</taxon>
        <taxon>Thermodesulfobacteriaceae</taxon>
        <taxon>Thermosulfuriphilus</taxon>
    </lineage>
</organism>
<comment type="catalytic activity">
    <reaction evidence="7 8">
        <text>NAD(+) + ATP = ADP + NADP(+) + H(+)</text>
        <dbReference type="Rhea" id="RHEA:18629"/>
        <dbReference type="ChEBI" id="CHEBI:15378"/>
        <dbReference type="ChEBI" id="CHEBI:30616"/>
        <dbReference type="ChEBI" id="CHEBI:57540"/>
        <dbReference type="ChEBI" id="CHEBI:58349"/>
        <dbReference type="ChEBI" id="CHEBI:456216"/>
        <dbReference type="EC" id="2.7.1.23"/>
    </reaction>
</comment>
<dbReference type="KEGG" id="tav:G4V39_08540"/>
<keyword evidence="5 8" id="KW-0521">NADP</keyword>
<evidence type="ECO:0000256" key="1">
    <source>
        <dbReference type="ARBA" id="ARBA00022679"/>
    </source>
</evidence>
<dbReference type="AlphaFoldDB" id="A0A6G7PX95"/>
<dbReference type="Pfam" id="PF01513">
    <property type="entry name" value="NAD_kinase"/>
    <property type="match status" value="1"/>
</dbReference>
<feature type="binding site" evidence="8">
    <location>
        <position position="56"/>
    </location>
    <ligand>
        <name>NAD(+)</name>
        <dbReference type="ChEBI" id="CHEBI:57540"/>
    </ligand>
</feature>
<evidence type="ECO:0000256" key="7">
    <source>
        <dbReference type="ARBA" id="ARBA00047925"/>
    </source>
</evidence>
<dbReference type="SUPFAM" id="SSF111331">
    <property type="entry name" value="NAD kinase/diacylglycerol kinase-like"/>
    <property type="match status" value="1"/>
</dbReference>
<evidence type="ECO:0000256" key="5">
    <source>
        <dbReference type="ARBA" id="ARBA00022857"/>
    </source>
</evidence>
<keyword evidence="10" id="KW-1185">Reference proteome</keyword>
<dbReference type="EMBL" id="CP048877">
    <property type="protein sequence ID" value="QIJ72315.1"/>
    <property type="molecule type" value="Genomic_DNA"/>
</dbReference>
<dbReference type="PANTHER" id="PTHR20275:SF0">
    <property type="entry name" value="NAD KINASE"/>
    <property type="match status" value="1"/>
</dbReference>
<gene>
    <name evidence="8" type="primary">nadK</name>
    <name evidence="9" type="ORF">G4V39_08540</name>
</gene>
<name>A0A6G7PX95_9BACT</name>
<dbReference type="HAMAP" id="MF_00361">
    <property type="entry name" value="NAD_kinase"/>
    <property type="match status" value="1"/>
</dbReference>
<dbReference type="InterPro" id="IPR017437">
    <property type="entry name" value="ATP-NAD_kinase_PpnK-typ_C"/>
</dbReference>
<comment type="function">
    <text evidence="8">Involved in the regulation of the intracellular balance of NAD and NADP, and is a key enzyme in the biosynthesis of NADP. Catalyzes specifically the phosphorylation on 2'-hydroxyl of the adenosine moiety of NAD to yield NADP.</text>
</comment>
<dbReference type="PANTHER" id="PTHR20275">
    <property type="entry name" value="NAD KINASE"/>
    <property type="match status" value="1"/>
</dbReference>
<reference evidence="9 10" key="1">
    <citation type="submission" date="2020-02" db="EMBL/GenBank/DDBJ databases">
        <title>Genome analysis of Thermosulfuriphilus ammonigenes ST65T, an anaerobic thermophilic chemolithoautotrophic bacterium isolated from a deep-sea hydrothermal vent.</title>
        <authorList>
            <person name="Slobodkina G."/>
            <person name="Allioux M."/>
            <person name="Merkel A."/>
            <person name="Alain K."/>
            <person name="Jebbar M."/>
            <person name="Slobodkin A."/>
        </authorList>
    </citation>
    <scope>NUCLEOTIDE SEQUENCE [LARGE SCALE GENOMIC DNA]</scope>
    <source>
        <strain evidence="9 10">ST65</strain>
    </source>
</reference>